<feature type="transmembrane region" description="Helical" evidence="1">
    <location>
        <begin position="289"/>
        <end position="307"/>
    </location>
</feature>
<reference evidence="2 3" key="1">
    <citation type="submission" date="2016-10" db="EMBL/GenBank/DDBJ databases">
        <authorList>
            <person name="Varghese N."/>
            <person name="Submissions S."/>
        </authorList>
    </citation>
    <scope>NUCLEOTIDE SEQUENCE [LARGE SCALE GENOMIC DNA]</scope>
    <source>
        <strain evidence="2 3">DSM 18839</strain>
    </source>
</reference>
<keyword evidence="1" id="KW-1133">Transmembrane helix</keyword>
<feature type="transmembrane region" description="Helical" evidence="1">
    <location>
        <begin position="96"/>
        <end position="118"/>
    </location>
</feature>
<keyword evidence="1" id="KW-0812">Transmembrane</keyword>
<evidence type="ECO:0000256" key="1">
    <source>
        <dbReference type="SAM" id="Phobius"/>
    </source>
</evidence>
<dbReference type="EMBL" id="FNBW01000010">
    <property type="protein sequence ID" value="SDG07771.1"/>
    <property type="molecule type" value="Genomic_DNA"/>
</dbReference>
<dbReference type="RefSeq" id="WP_093151864.1">
    <property type="nucleotide sequence ID" value="NZ_FNBW01000010.1"/>
</dbReference>
<accession>A0A8G2BLK6</accession>
<dbReference type="Proteomes" id="UP000198615">
    <property type="component" value="Unassembled WGS sequence"/>
</dbReference>
<comment type="caution">
    <text evidence="2">The sequence shown here is derived from an EMBL/GenBank/DDBJ whole genome shotgun (WGS) entry which is preliminary data.</text>
</comment>
<evidence type="ECO:0000313" key="2">
    <source>
        <dbReference type="EMBL" id="SDG07771.1"/>
    </source>
</evidence>
<feature type="transmembrane region" description="Helical" evidence="1">
    <location>
        <begin position="69"/>
        <end position="90"/>
    </location>
</feature>
<gene>
    <name evidence="2" type="ORF">SAMN05660686_03259</name>
</gene>
<keyword evidence="3" id="KW-1185">Reference proteome</keyword>
<feature type="transmembrane region" description="Helical" evidence="1">
    <location>
        <begin position="257"/>
        <end position="277"/>
    </location>
</feature>
<dbReference type="OrthoDB" id="7226040at2"/>
<feature type="transmembrane region" description="Helical" evidence="1">
    <location>
        <begin position="153"/>
        <end position="175"/>
    </location>
</feature>
<feature type="transmembrane region" description="Helical" evidence="1">
    <location>
        <begin position="226"/>
        <end position="250"/>
    </location>
</feature>
<evidence type="ECO:0000313" key="3">
    <source>
        <dbReference type="Proteomes" id="UP000198615"/>
    </source>
</evidence>
<feature type="transmembrane region" description="Helical" evidence="1">
    <location>
        <begin position="187"/>
        <end position="206"/>
    </location>
</feature>
<keyword evidence="1" id="KW-0472">Membrane</keyword>
<dbReference type="AlphaFoldDB" id="A0A8G2BLK6"/>
<sequence length="366" mass="38382">MRRAPYALIAVAVAAVGLLALRDTDAFLRPDFWAEDGRAFFRGWNMFGWSSFIEPYAGYLHLMPRIVAAAAGLLPLEWTLVVFLVGAAAFSAWASVTLFLCLPGPAAWLGALTPLLAFGGSEVLGTPTNLQWITAIALAAIAVSAPGGTANKAAMVVVAGLSGPFSLIYLPVFATRLWLLRTHRPEVIVCALALLCGAIQGGFILSQPQAGGGTLGLAALGTAGDLVKASVGSSWGLVALAAATAGLAAGTYRLPRVGLAVLAGLVLAGIAVKFAPMPDMFAGGDVGHRYWYVPSGLLLLSLALMLAEPGRWLRRAGAVGTVAFLLGYAYQPFLVPEPIHYGSWEQGIRDGVYRYPPDKTVPVPRR</sequence>
<name>A0A8G2BLK6_9PROT</name>
<proteinExistence type="predicted"/>
<protein>
    <submittedName>
        <fullName evidence="2">Uncharacterized protein</fullName>
    </submittedName>
</protein>
<organism evidence="2 3">
    <name type="scientific">Thalassobaculum litoreum DSM 18839</name>
    <dbReference type="NCBI Taxonomy" id="1123362"/>
    <lineage>
        <taxon>Bacteria</taxon>
        <taxon>Pseudomonadati</taxon>
        <taxon>Pseudomonadota</taxon>
        <taxon>Alphaproteobacteria</taxon>
        <taxon>Rhodospirillales</taxon>
        <taxon>Thalassobaculaceae</taxon>
        <taxon>Thalassobaculum</taxon>
    </lineage>
</organism>